<reference evidence="1" key="1">
    <citation type="submission" date="2014-11" db="EMBL/GenBank/DDBJ databases">
        <authorList>
            <person name="Otto D Thomas"/>
            <person name="Naeem Raeece"/>
        </authorList>
    </citation>
    <scope>NUCLEOTIDE SEQUENCE</scope>
</reference>
<dbReference type="InterPro" id="IPR032675">
    <property type="entry name" value="LRR_dom_sf"/>
</dbReference>
<dbReference type="AlphaFoldDB" id="A0A0G4GUD6"/>
<organism evidence="1">
    <name type="scientific">Chromera velia CCMP2878</name>
    <dbReference type="NCBI Taxonomy" id="1169474"/>
    <lineage>
        <taxon>Eukaryota</taxon>
        <taxon>Sar</taxon>
        <taxon>Alveolata</taxon>
        <taxon>Colpodellida</taxon>
        <taxon>Chromeraceae</taxon>
        <taxon>Chromera</taxon>
    </lineage>
</organism>
<dbReference type="SUPFAM" id="SSF52047">
    <property type="entry name" value="RNI-like"/>
    <property type="match status" value="1"/>
</dbReference>
<gene>
    <name evidence="1" type="ORF">Cvel_23414</name>
</gene>
<accession>A0A0G4GUD6</accession>
<dbReference type="Gene3D" id="3.80.10.10">
    <property type="entry name" value="Ribonuclease Inhibitor"/>
    <property type="match status" value="1"/>
</dbReference>
<evidence type="ECO:0000313" key="1">
    <source>
        <dbReference type="EMBL" id="CEM34422.1"/>
    </source>
</evidence>
<dbReference type="VEuPathDB" id="CryptoDB:Cvel_23414"/>
<dbReference type="EMBL" id="CDMZ01001559">
    <property type="protein sequence ID" value="CEM34422.1"/>
    <property type="molecule type" value="Genomic_DNA"/>
</dbReference>
<name>A0A0G4GUD6_9ALVE</name>
<protein>
    <submittedName>
        <fullName evidence="1">Uncharacterized protein</fullName>
    </submittedName>
</protein>
<dbReference type="PhylomeDB" id="A0A0G4GUD6"/>
<sequence>MKDPDFDRFIFTTLQSALITGVREGLFRCLSNLEFGGAGFVVASNVEALANVLDKALLPSLHRLSVSVYELPGLMNEEIESRWDPTSLQSVQRLLDALQDCNKRPPLKKVHLSWCEAFGSVKNARLLGSAPFPLFEDADLRLWGEAASAFLTALAGNADGGTAAGGEQKKGGGGDRFESLSLVLGPFERRLKTPLNIVSLLPGASLRTLKFLLLNNLYRHTGEADGVIGGALGQMVREGHLLNLTYIMIESCWFSREDMRLLMEAVAESEKGMPRLDLFRVFCTEAKVKAGIGLTFLASALGRGKLPALEKINLQVVGIDDGDMAAFGDLVRTNDLPSLTEIDFTDNMKITQFVENLSLGVAAREWKDLVKAAGKVEGEELDPALYPRAQSRVRRAYLLMAEDKSLEEVYGEQILVDLIHLLAEKGLVPKNMKVELWKRTGASAGTGGTTELAVGPYLSLLLAAGSVEGLRVAIEGERVTTKPPLSGGFLWVHKDSDRGFLSGERLIDQAQRSGMK</sequence>
<proteinExistence type="predicted"/>